<feature type="region of interest" description="Disordered" evidence="1">
    <location>
        <begin position="170"/>
        <end position="244"/>
    </location>
</feature>
<evidence type="ECO:0000313" key="3">
    <source>
        <dbReference type="Proteomes" id="UP000297299"/>
    </source>
</evidence>
<dbReference type="GO" id="GO:0009116">
    <property type="term" value="P:nucleoside metabolic process"/>
    <property type="evidence" value="ECO:0007669"/>
    <property type="project" value="InterPro"/>
</dbReference>
<dbReference type="SUPFAM" id="SSF53167">
    <property type="entry name" value="Purine and uridine phosphorylases"/>
    <property type="match status" value="1"/>
</dbReference>
<feature type="compositionally biased region" description="Polar residues" evidence="1">
    <location>
        <begin position="214"/>
        <end position="225"/>
    </location>
</feature>
<feature type="compositionally biased region" description="Gly residues" evidence="1">
    <location>
        <begin position="183"/>
        <end position="211"/>
    </location>
</feature>
<proteinExistence type="predicted"/>
<gene>
    <name evidence="2" type="ORF">BOTCAL_0965g00020</name>
</gene>
<dbReference type="InterPro" id="IPR035994">
    <property type="entry name" value="Nucleoside_phosphorylase_sf"/>
</dbReference>
<evidence type="ECO:0000313" key="2">
    <source>
        <dbReference type="EMBL" id="TEY29166.1"/>
    </source>
</evidence>
<reference evidence="2 3" key="1">
    <citation type="submission" date="2017-11" db="EMBL/GenBank/DDBJ databases">
        <title>Comparative genomics of Botrytis spp.</title>
        <authorList>
            <person name="Valero-Jimenez C.A."/>
            <person name="Tapia P."/>
            <person name="Veloso J."/>
            <person name="Silva-Moreno E."/>
            <person name="Staats M."/>
            <person name="Valdes J.H."/>
            <person name="Van Kan J.A.L."/>
        </authorList>
    </citation>
    <scope>NUCLEOTIDE SEQUENCE [LARGE SCALE GENOMIC DNA]</scope>
    <source>
        <strain evidence="2 3">MUCL2830</strain>
    </source>
</reference>
<comment type="caution">
    <text evidence="2">The sequence shown here is derived from an EMBL/GenBank/DDBJ whole genome shotgun (WGS) entry which is preliminary data.</text>
</comment>
<evidence type="ECO:0008006" key="4">
    <source>
        <dbReference type="Google" id="ProtNLM"/>
    </source>
</evidence>
<protein>
    <recommendedName>
        <fullName evidence="4">Nucleoside phosphorylase domain-containing protein</fullName>
    </recommendedName>
</protein>
<dbReference type="EMBL" id="PHWZ01000961">
    <property type="protein sequence ID" value="TEY29166.1"/>
    <property type="molecule type" value="Genomic_DNA"/>
</dbReference>
<dbReference type="OrthoDB" id="1577640at2759"/>
<feature type="compositionally biased region" description="Polar residues" evidence="1">
    <location>
        <begin position="172"/>
        <end position="182"/>
    </location>
</feature>
<evidence type="ECO:0000256" key="1">
    <source>
        <dbReference type="SAM" id="MobiDB-lite"/>
    </source>
</evidence>
<dbReference type="PANTHER" id="PTHR46082:SF11">
    <property type="entry name" value="AAA+ ATPASE DOMAIN-CONTAINING PROTEIN-RELATED"/>
    <property type="match status" value="1"/>
</dbReference>
<dbReference type="GO" id="GO:0003824">
    <property type="term" value="F:catalytic activity"/>
    <property type="evidence" value="ECO:0007669"/>
    <property type="project" value="InterPro"/>
</dbReference>
<feature type="compositionally biased region" description="Gly residues" evidence="1">
    <location>
        <begin position="235"/>
        <end position="244"/>
    </location>
</feature>
<dbReference type="InterPro" id="IPR053137">
    <property type="entry name" value="NLR-like"/>
</dbReference>
<keyword evidence="3" id="KW-1185">Reference proteome</keyword>
<sequence>MTSSFRFPKDIANLITQAWKNISADFDDDDEDNIWQYPGAKNDFLFKATFDHIDDNPTCTACVEQGALVQRDPRRNTYPKVHCGNIASGNTVMKNAQERDELAKKEDVICFEMEAAGLMDSFPCLVIRGISDYADSHKNWKWQPYAAAVAAACAKQLLLLIPPQSVKELEPMSSNQTLNQEKSGGGSGSGSGSGSGNGNGNGSGRGSGSGSGNQDNNFTGQFSTNGGKQFNGGQFNSGGGSMTF</sequence>
<name>A0A4Y8CEM1_9HELO</name>
<dbReference type="Proteomes" id="UP000297299">
    <property type="component" value="Unassembled WGS sequence"/>
</dbReference>
<dbReference type="AlphaFoldDB" id="A0A4Y8CEM1"/>
<accession>A0A4Y8CEM1</accession>
<organism evidence="2 3">
    <name type="scientific">Botryotinia calthae</name>
    <dbReference type="NCBI Taxonomy" id="38488"/>
    <lineage>
        <taxon>Eukaryota</taxon>
        <taxon>Fungi</taxon>
        <taxon>Dikarya</taxon>
        <taxon>Ascomycota</taxon>
        <taxon>Pezizomycotina</taxon>
        <taxon>Leotiomycetes</taxon>
        <taxon>Helotiales</taxon>
        <taxon>Sclerotiniaceae</taxon>
        <taxon>Botryotinia</taxon>
    </lineage>
</organism>
<dbReference type="Gene3D" id="3.40.50.1580">
    <property type="entry name" value="Nucleoside phosphorylase domain"/>
    <property type="match status" value="1"/>
</dbReference>
<dbReference type="STRING" id="38488.A0A4Y8CEM1"/>
<dbReference type="PANTHER" id="PTHR46082">
    <property type="entry name" value="ATP/GTP-BINDING PROTEIN-RELATED"/>
    <property type="match status" value="1"/>
</dbReference>